<protein>
    <submittedName>
        <fullName evidence="2">Uncharacterized protein</fullName>
    </submittedName>
</protein>
<accession>A0A0M0G1X2</accession>
<feature type="transmembrane region" description="Helical" evidence="1">
    <location>
        <begin position="63"/>
        <end position="85"/>
    </location>
</feature>
<evidence type="ECO:0000256" key="1">
    <source>
        <dbReference type="SAM" id="Phobius"/>
    </source>
</evidence>
<dbReference type="AlphaFoldDB" id="A0A0M0G1X2"/>
<evidence type="ECO:0000313" key="3">
    <source>
        <dbReference type="Proteomes" id="UP000037405"/>
    </source>
</evidence>
<sequence length="182" mass="20956">MKKKTIAMILLLVIVGIDILLIFLYKYNYYVSFLKPTGLLVPWFLTIVALYIVAWAYKINRYVMITVSVIFLVFSVVVIFLHLLLKHSYHDIQSPDGGATVMIEYRNATHGETSHFYTFYRSTSIPMVVQKQKGDSVSIMTRHTDGLEDDLTVLGINDVEWIGDHKVIFHSPYKDEAIEVTF</sequence>
<dbReference type="PATRIC" id="fig|189381.12.peg.4366"/>
<keyword evidence="1" id="KW-0472">Membrane</keyword>
<reference evidence="3" key="1">
    <citation type="submission" date="2015-07" db="EMBL/GenBank/DDBJ databases">
        <title>Fjat-14235 jcm11544.</title>
        <authorList>
            <person name="Liu B."/>
            <person name="Wang J."/>
            <person name="Zhu Y."/>
            <person name="Liu G."/>
            <person name="Chen Q."/>
            <person name="Chen Z."/>
            <person name="Lan J."/>
            <person name="Che J."/>
            <person name="Ge C."/>
            <person name="Shi H."/>
            <person name="Pan Z."/>
            <person name="Liu X."/>
        </authorList>
    </citation>
    <scope>NUCLEOTIDE SEQUENCE [LARGE SCALE GENOMIC DNA]</scope>
    <source>
        <strain evidence="3">JCM 11544</strain>
    </source>
</reference>
<keyword evidence="3" id="KW-1185">Reference proteome</keyword>
<feature type="transmembrane region" description="Helical" evidence="1">
    <location>
        <begin position="37"/>
        <end position="57"/>
    </location>
</feature>
<evidence type="ECO:0000313" key="2">
    <source>
        <dbReference type="EMBL" id="KON83825.1"/>
    </source>
</evidence>
<feature type="transmembrane region" description="Helical" evidence="1">
    <location>
        <begin position="6"/>
        <end position="25"/>
    </location>
</feature>
<keyword evidence="1" id="KW-0812">Transmembrane</keyword>
<name>A0A0M0G1X2_9BACI</name>
<dbReference type="OrthoDB" id="2888914at2"/>
<gene>
    <name evidence="2" type="ORF">AF331_16840</name>
</gene>
<dbReference type="Proteomes" id="UP000037405">
    <property type="component" value="Unassembled WGS sequence"/>
</dbReference>
<organism evidence="2 3">
    <name type="scientific">Rossellomorea marisflavi</name>
    <dbReference type="NCBI Taxonomy" id="189381"/>
    <lineage>
        <taxon>Bacteria</taxon>
        <taxon>Bacillati</taxon>
        <taxon>Bacillota</taxon>
        <taxon>Bacilli</taxon>
        <taxon>Bacillales</taxon>
        <taxon>Bacillaceae</taxon>
        <taxon>Rossellomorea</taxon>
    </lineage>
</organism>
<keyword evidence="1" id="KW-1133">Transmembrane helix</keyword>
<dbReference type="EMBL" id="LGUE01000005">
    <property type="protein sequence ID" value="KON83825.1"/>
    <property type="molecule type" value="Genomic_DNA"/>
</dbReference>
<proteinExistence type="predicted"/>
<comment type="caution">
    <text evidence="2">The sequence shown here is derived from an EMBL/GenBank/DDBJ whole genome shotgun (WGS) entry which is preliminary data.</text>
</comment>
<dbReference type="RefSeq" id="WP_053429226.1">
    <property type="nucleotide sequence ID" value="NZ_JAUKEH010000004.1"/>
</dbReference>